<evidence type="ECO:0000256" key="1">
    <source>
        <dbReference type="SAM" id="Phobius"/>
    </source>
</evidence>
<evidence type="ECO:0000313" key="2">
    <source>
        <dbReference type="EMBL" id="CAH2089791.1"/>
    </source>
</evidence>
<keyword evidence="1" id="KW-0472">Membrane</keyword>
<protein>
    <submittedName>
        <fullName evidence="2">Uncharacterized protein</fullName>
    </submittedName>
</protein>
<keyword evidence="1" id="KW-1133">Transmembrane helix</keyword>
<proteinExistence type="predicted"/>
<accession>A0AAU9TRL4</accession>
<keyword evidence="1" id="KW-0812">Transmembrane</keyword>
<dbReference type="EMBL" id="CAKOGL010000008">
    <property type="protein sequence ID" value="CAH2089791.1"/>
    <property type="molecule type" value="Genomic_DNA"/>
</dbReference>
<feature type="transmembrane region" description="Helical" evidence="1">
    <location>
        <begin position="66"/>
        <end position="84"/>
    </location>
</feature>
<organism evidence="2 3">
    <name type="scientific">Euphydryas editha</name>
    <name type="common">Edith's checkerspot</name>
    <dbReference type="NCBI Taxonomy" id="104508"/>
    <lineage>
        <taxon>Eukaryota</taxon>
        <taxon>Metazoa</taxon>
        <taxon>Ecdysozoa</taxon>
        <taxon>Arthropoda</taxon>
        <taxon>Hexapoda</taxon>
        <taxon>Insecta</taxon>
        <taxon>Pterygota</taxon>
        <taxon>Neoptera</taxon>
        <taxon>Endopterygota</taxon>
        <taxon>Lepidoptera</taxon>
        <taxon>Glossata</taxon>
        <taxon>Ditrysia</taxon>
        <taxon>Papilionoidea</taxon>
        <taxon>Nymphalidae</taxon>
        <taxon>Nymphalinae</taxon>
        <taxon>Euphydryas</taxon>
    </lineage>
</organism>
<feature type="transmembrane region" description="Helical" evidence="1">
    <location>
        <begin position="21"/>
        <end position="42"/>
    </location>
</feature>
<evidence type="ECO:0000313" key="3">
    <source>
        <dbReference type="Proteomes" id="UP001153954"/>
    </source>
</evidence>
<gene>
    <name evidence="2" type="ORF">EEDITHA_LOCUS5810</name>
</gene>
<dbReference type="Proteomes" id="UP001153954">
    <property type="component" value="Unassembled WGS sequence"/>
</dbReference>
<name>A0AAU9TRL4_EUPED</name>
<reference evidence="2" key="1">
    <citation type="submission" date="2022-03" db="EMBL/GenBank/DDBJ databases">
        <authorList>
            <person name="Tunstrom K."/>
        </authorList>
    </citation>
    <scope>NUCLEOTIDE SEQUENCE</scope>
</reference>
<dbReference type="AlphaFoldDB" id="A0AAU9TRL4"/>
<sequence>MSIIVLSSFRNIKDSNRFEGILTSFILVCKNIGFLILVFYLWGTPYERGFFCDDESLKHPYKESTVTNLMLYIVGIGLPVLSILNKSLTLPYEEEVFVVVCCCCEFACALILE</sequence>
<comment type="caution">
    <text evidence="2">The sequence shown here is derived from an EMBL/GenBank/DDBJ whole genome shotgun (WGS) entry which is preliminary data.</text>
</comment>
<keyword evidence="3" id="KW-1185">Reference proteome</keyword>